<feature type="compositionally biased region" description="Low complexity" evidence="1">
    <location>
        <begin position="152"/>
        <end position="162"/>
    </location>
</feature>
<feature type="compositionally biased region" description="Basic residues" evidence="1">
    <location>
        <begin position="29"/>
        <end position="39"/>
    </location>
</feature>
<accession>A0A0J6ZH89</accession>
<dbReference type="AlphaFoldDB" id="A0A0J6ZH89"/>
<dbReference type="Proteomes" id="UP000036176">
    <property type="component" value="Unassembled WGS sequence"/>
</dbReference>
<evidence type="ECO:0000313" key="3">
    <source>
        <dbReference type="Proteomes" id="UP000036176"/>
    </source>
</evidence>
<dbReference type="EMBL" id="JYNX01000018">
    <property type="protein sequence ID" value="KMO84216.1"/>
    <property type="molecule type" value="Genomic_DNA"/>
</dbReference>
<reference evidence="2 3" key="1">
    <citation type="journal article" date="2015" name="Genome Biol. Evol.">
        <title>Characterization of Three Mycobacterium spp. with Potential Use in Bioremediation by Genome Sequencing and Comparative Genomics.</title>
        <authorList>
            <person name="Das S."/>
            <person name="Pettersson B.M."/>
            <person name="Behra P.R."/>
            <person name="Ramesh M."/>
            <person name="Dasgupta S."/>
            <person name="Bhattacharya A."/>
            <person name="Kirsebom L.A."/>
        </authorList>
    </citation>
    <scope>NUCLEOTIDE SEQUENCE [LARGE SCALE GENOMIC DNA]</scope>
    <source>
        <strain evidence="2 3">DSM 44219</strain>
    </source>
</reference>
<feature type="compositionally biased region" description="Basic residues" evidence="1">
    <location>
        <begin position="93"/>
        <end position="111"/>
    </location>
</feature>
<feature type="compositionally biased region" description="Basic and acidic residues" evidence="1">
    <location>
        <begin position="215"/>
        <end position="229"/>
    </location>
</feature>
<feature type="compositionally biased region" description="Low complexity" evidence="1">
    <location>
        <begin position="42"/>
        <end position="57"/>
    </location>
</feature>
<organism evidence="2 3">
    <name type="scientific">Mycolicibacterium chubuense</name>
    <name type="common">Mycobacterium chubuense</name>
    <dbReference type="NCBI Taxonomy" id="1800"/>
    <lineage>
        <taxon>Bacteria</taxon>
        <taxon>Bacillati</taxon>
        <taxon>Actinomycetota</taxon>
        <taxon>Actinomycetes</taxon>
        <taxon>Mycobacteriales</taxon>
        <taxon>Mycobacteriaceae</taxon>
        <taxon>Mycolicibacterium</taxon>
    </lineage>
</organism>
<feature type="compositionally biased region" description="Basic and acidic residues" evidence="1">
    <location>
        <begin position="68"/>
        <end position="79"/>
    </location>
</feature>
<comment type="caution">
    <text evidence="2">The sequence shown here is derived from an EMBL/GenBank/DDBJ whole genome shotgun (WGS) entry which is preliminary data.</text>
</comment>
<evidence type="ECO:0000256" key="1">
    <source>
        <dbReference type="SAM" id="MobiDB-lite"/>
    </source>
</evidence>
<feature type="region of interest" description="Disordered" evidence="1">
    <location>
        <begin position="1"/>
        <end position="240"/>
    </location>
</feature>
<feature type="compositionally biased region" description="Basic residues" evidence="1">
    <location>
        <begin position="163"/>
        <end position="173"/>
    </location>
</feature>
<feature type="compositionally biased region" description="Low complexity" evidence="1">
    <location>
        <begin position="19"/>
        <end position="28"/>
    </location>
</feature>
<name>A0A0J6ZH89_MYCCU</name>
<sequence>MADRAALRARSAHRRPGRRCVAGRPGRPGVRRHPHRRRRAGGDAAPPGRRQGAAGPSPRRPAHPCQLPDRHADRLHDGADALGAPPGGVPGGARRRGVPPPGRVRRRRRARPRSDDRGTGQPLRGPPVAARRDRRGHGAVGDHLHRRQRVLGAAQTAGGAARRAARRPRRHHTQTGTRPCPHPASVAAVRCSQRHAGSAGRTAGRAVHVRHHRADRREGRDRRADRQATTDRCTSAHAAG</sequence>
<keyword evidence="3" id="KW-1185">Reference proteome</keyword>
<protein>
    <submittedName>
        <fullName evidence="2">Uncharacterized protein</fullName>
    </submittedName>
</protein>
<proteinExistence type="predicted"/>
<gene>
    <name evidence="2" type="ORF">MCHUDSM44219_00808</name>
</gene>
<evidence type="ECO:0000313" key="2">
    <source>
        <dbReference type="EMBL" id="KMO84216.1"/>
    </source>
</evidence>